<dbReference type="InterPro" id="IPR036366">
    <property type="entry name" value="PGBDSf"/>
</dbReference>
<feature type="domain" description="Peptidoglycan binding-like" evidence="1">
    <location>
        <begin position="190"/>
        <end position="251"/>
    </location>
</feature>
<accession>A0AAW5JNM2</accession>
<sequence>MAPVVIPYVPEFITVHLGPASQSAENVTVSFPDYIKNVASSEIYPTWELSALRANILAQISFALNRVYTEYYVSRGYPFQITSTTATDQKFIKGRNIFDNIDRLVDDIFNDYIRRQGFVEPLAAKFCNGTTVTCDGLSQWGSQELAQQGLDSMAILRRYYGNDIELVVEAPVQGLQNSYPGSPLRRDAAGPDVVVVQTELNRIGQNYPAIPKIQPVDGVFGQQTEEAVRRFQEIFGLTADGVVGKATWYRLVSLYVGVNRLSELVSEGQRMFGIPFQAPQAVSEGSPRNQVLMVQYFLSILAQFDPLIPFVTLDGIYGPATRQAVRSFQTAQGIPVTGTVDTATWNALYSAFEGIDVTVLSDDILFPAELQGLGNDPDFYSQITRMTQFPGRELRLGDRDVERSGS</sequence>
<evidence type="ECO:0000313" key="2">
    <source>
        <dbReference type="EMBL" id="MCQ4770918.1"/>
    </source>
</evidence>
<dbReference type="InterPro" id="IPR002477">
    <property type="entry name" value="Peptidoglycan-bd-like"/>
</dbReference>
<evidence type="ECO:0000259" key="1">
    <source>
        <dbReference type="Pfam" id="PF01471"/>
    </source>
</evidence>
<dbReference type="SUPFAM" id="SSF47090">
    <property type="entry name" value="PGBD-like"/>
    <property type="match status" value="2"/>
</dbReference>
<gene>
    <name evidence="2" type="ORF">NE579_10675</name>
</gene>
<dbReference type="EMBL" id="JANFYS010000021">
    <property type="protein sequence ID" value="MCQ4770918.1"/>
    <property type="molecule type" value="Genomic_DNA"/>
</dbReference>
<name>A0AAW5JNM2_9FIRM</name>
<reference evidence="2" key="1">
    <citation type="submission" date="2022-06" db="EMBL/GenBank/DDBJ databases">
        <title>Isolation of gut microbiota from human fecal samples.</title>
        <authorList>
            <person name="Pamer E.G."/>
            <person name="Barat B."/>
            <person name="Waligurski E."/>
            <person name="Medina S."/>
            <person name="Paddock L."/>
            <person name="Mostad J."/>
        </authorList>
    </citation>
    <scope>NUCLEOTIDE SEQUENCE</scope>
    <source>
        <strain evidence="2">DFI.9.91</strain>
    </source>
</reference>
<dbReference type="RefSeq" id="WP_256304245.1">
    <property type="nucleotide sequence ID" value="NZ_JANFYS010000021.1"/>
</dbReference>
<dbReference type="Proteomes" id="UP001204562">
    <property type="component" value="Unassembled WGS sequence"/>
</dbReference>
<protein>
    <submittedName>
        <fullName evidence="2">Peptidoglycan-binding protein</fullName>
    </submittedName>
</protein>
<evidence type="ECO:0000313" key="3">
    <source>
        <dbReference type="Proteomes" id="UP001204562"/>
    </source>
</evidence>
<dbReference type="AlphaFoldDB" id="A0AAW5JNM2"/>
<proteinExistence type="predicted"/>
<dbReference type="Pfam" id="PF01471">
    <property type="entry name" value="PG_binding_1"/>
    <property type="match status" value="2"/>
</dbReference>
<comment type="caution">
    <text evidence="2">The sequence shown here is derived from an EMBL/GenBank/DDBJ whole genome shotgun (WGS) entry which is preliminary data.</text>
</comment>
<feature type="domain" description="Peptidoglycan binding-like" evidence="1">
    <location>
        <begin position="289"/>
        <end position="348"/>
    </location>
</feature>
<organism evidence="2 3">
    <name type="scientific">Intestinimonas massiliensis</name>
    <name type="common">ex Afouda et al. 2020</name>
    <dbReference type="NCBI Taxonomy" id="1673721"/>
    <lineage>
        <taxon>Bacteria</taxon>
        <taxon>Bacillati</taxon>
        <taxon>Bacillota</taxon>
        <taxon>Clostridia</taxon>
        <taxon>Eubacteriales</taxon>
        <taxon>Intestinimonas</taxon>
    </lineage>
</organism>
<dbReference type="InterPro" id="IPR036365">
    <property type="entry name" value="PGBD-like_sf"/>
</dbReference>
<dbReference type="Gene3D" id="1.10.101.10">
    <property type="entry name" value="PGBD-like superfamily/PGBD"/>
    <property type="match status" value="2"/>
</dbReference>